<dbReference type="HOGENOM" id="CLU_2954411_0_0_11"/>
<feature type="region of interest" description="Disordered" evidence="1">
    <location>
        <begin position="1"/>
        <end position="28"/>
    </location>
</feature>
<proteinExistence type="predicted"/>
<protein>
    <submittedName>
        <fullName evidence="2">Uncharacterized protein</fullName>
    </submittedName>
</protein>
<gene>
    <name evidence="2" type="ORF">KCH_21450</name>
</gene>
<evidence type="ECO:0000313" key="3">
    <source>
        <dbReference type="Proteomes" id="UP000027178"/>
    </source>
</evidence>
<dbReference type="PATRIC" id="fig|1348663.4.peg.2073"/>
<evidence type="ECO:0000313" key="2">
    <source>
        <dbReference type="EMBL" id="KDN86328.1"/>
    </source>
</evidence>
<dbReference type="Proteomes" id="UP000027178">
    <property type="component" value="Unassembled WGS sequence"/>
</dbReference>
<accession>A0A066YXQ2</accession>
<reference evidence="2 3" key="1">
    <citation type="submission" date="2014-05" db="EMBL/GenBank/DDBJ databases">
        <title>Draft Genome Sequence of Kitasatospora cheerisanensis KCTC 2395.</title>
        <authorList>
            <person name="Nam D.H."/>
        </authorList>
    </citation>
    <scope>NUCLEOTIDE SEQUENCE [LARGE SCALE GENOMIC DNA]</scope>
    <source>
        <strain evidence="2 3">KCTC 2395</strain>
    </source>
</reference>
<keyword evidence="3" id="KW-1185">Reference proteome</keyword>
<dbReference type="AlphaFoldDB" id="A0A066YXQ2"/>
<dbReference type="EMBL" id="JNBY01000073">
    <property type="protein sequence ID" value="KDN86328.1"/>
    <property type="molecule type" value="Genomic_DNA"/>
</dbReference>
<feature type="compositionally biased region" description="Basic and acidic residues" evidence="1">
    <location>
        <begin position="1"/>
        <end position="11"/>
    </location>
</feature>
<comment type="caution">
    <text evidence="2">The sequence shown here is derived from an EMBL/GenBank/DDBJ whole genome shotgun (WGS) entry which is preliminary data.</text>
</comment>
<organism evidence="2 3">
    <name type="scientific">Kitasatospora cheerisanensis KCTC 2395</name>
    <dbReference type="NCBI Taxonomy" id="1348663"/>
    <lineage>
        <taxon>Bacteria</taxon>
        <taxon>Bacillati</taxon>
        <taxon>Actinomycetota</taxon>
        <taxon>Actinomycetes</taxon>
        <taxon>Kitasatosporales</taxon>
        <taxon>Streptomycetaceae</taxon>
        <taxon>Kitasatospora</taxon>
    </lineage>
</organism>
<sequence length="59" mass="6308">MGTWRADDPLRCRGKSRSSLRGREYDTRGPVGRPVRQCAAYGAAGARTGVSGVPAWPCS</sequence>
<name>A0A066YXQ2_9ACTN</name>
<evidence type="ECO:0000256" key="1">
    <source>
        <dbReference type="SAM" id="MobiDB-lite"/>
    </source>
</evidence>